<feature type="region of interest" description="Disordered" evidence="1">
    <location>
        <begin position="246"/>
        <end position="271"/>
    </location>
</feature>
<feature type="compositionally biased region" description="Low complexity" evidence="1">
    <location>
        <begin position="1"/>
        <end position="10"/>
    </location>
</feature>
<dbReference type="Proteomes" id="UP000829196">
    <property type="component" value="Unassembled WGS sequence"/>
</dbReference>
<dbReference type="PANTHER" id="PTHR47481">
    <property type="match status" value="1"/>
</dbReference>
<accession>A0A8T3A5R4</accession>
<name>A0A8T3A5R4_DENNO</name>
<dbReference type="AlphaFoldDB" id="A0A8T3A5R4"/>
<feature type="region of interest" description="Disordered" evidence="1">
    <location>
        <begin position="1"/>
        <end position="23"/>
    </location>
</feature>
<evidence type="ECO:0008006" key="4">
    <source>
        <dbReference type="Google" id="ProtNLM"/>
    </source>
</evidence>
<protein>
    <recommendedName>
        <fullName evidence="4">Retrovirus-related Pol polyprotein from transposon TNT 1-94</fullName>
    </recommendedName>
</protein>
<gene>
    <name evidence="2" type="ORF">KFK09_025649</name>
</gene>
<dbReference type="EMBL" id="JAGYWB010000018">
    <property type="protein sequence ID" value="KAI0491389.1"/>
    <property type="molecule type" value="Genomic_DNA"/>
</dbReference>
<dbReference type="OrthoDB" id="693186at2759"/>
<comment type="caution">
    <text evidence="2">The sequence shown here is derived from an EMBL/GenBank/DDBJ whole genome shotgun (WGS) entry which is preliminary data.</text>
</comment>
<organism evidence="2 3">
    <name type="scientific">Dendrobium nobile</name>
    <name type="common">Orchid</name>
    <dbReference type="NCBI Taxonomy" id="94219"/>
    <lineage>
        <taxon>Eukaryota</taxon>
        <taxon>Viridiplantae</taxon>
        <taxon>Streptophyta</taxon>
        <taxon>Embryophyta</taxon>
        <taxon>Tracheophyta</taxon>
        <taxon>Spermatophyta</taxon>
        <taxon>Magnoliopsida</taxon>
        <taxon>Liliopsida</taxon>
        <taxon>Asparagales</taxon>
        <taxon>Orchidaceae</taxon>
        <taxon>Epidendroideae</taxon>
        <taxon>Malaxideae</taxon>
        <taxon>Dendrobiinae</taxon>
        <taxon>Dendrobium</taxon>
    </lineage>
</organism>
<reference evidence="2" key="1">
    <citation type="journal article" date="2022" name="Front. Genet.">
        <title>Chromosome-Scale Assembly of the Dendrobium nobile Genome Provides Insights Into the Molecular Mechanism of the Biosynthesis of the Medicinal Active Ingredient of Dendrobium.</title>
        <authorList>
            <person name="Xu Q."/>
            <person name="Niu S.-C."/>
            <person name="Li K.-L."/>
            <person name="Zheng P.-J."/>
            <person name="Zhang X.-J."/>
            <person name="Jia Y."/>
            <person name="Liu Y."/>
            <person name="Niu Y.-X."/>
            <person name="Yu L.-H."/>
            <person name="Chen D.-F."/>
            <person name="Zhang G.-Q."/>
        </authorList>
    </citation>
    <scope>NUCLEOTIDE SEQUENCE</scope>
    <source>
        <tissue evidence="2">Leaf</tissue>
    </source>
</reference>
<keyword evidence="3" id="KW-1185">Reference proteome</keyword>
<evidence type="ECO:0000313" key="3">
    <source>
        <dbReference type="Proteomes" id="UP000829196"/>
    </source>
</evidence>
<feature type="compositionally biased region" description="Low complexity" evidence="1">
    <location>
        <begin position="260"/>
        <end position="271"/>
    </location>
</feature>
<sequence>MAQSLSSSSSQIREPARTETDEEHHIPASFKFVISNIKNLVPTQLSGDNYPIWKSQVVKLLKANGFMSFLSPTTDPPKKYTRTTEGNNVKNSQYAKWNLIDQNLAAALCSTILAAVLPYVIYLESCSAIWSTIEKRLQVTNRSNVIQLKSELHNLAMKNQTMTQYLCEVKMIVDQITTTGVTLDTEDILMYTLNGLSPAYQVFKTSIRTNLNPISLDDLYSLLMSEEVNIQREALKQLTITESGTALYSSRGRGRRGRGRTNNSGSRNTSNNTQICQICNKKGHSASACWHRLNLNYTPQQTTVQENQKAMVASTEQSNPNWYLDSGASSHLTNSIENLNQPQPYSGSDSITIGDGRNISIYSKFWIRHSPHTKQ</sequence>
<dbReference type="Pfam" id="PF14223">
    <property type="entry name" value="Retrotran_gag_2"/>
    <property type="match status" value="1"/>
</dbReference>
<evidence type="ECO:0000313" key="2">
    <source>
        <dbReference type="EMBL" id="KAI0491389.1"/>
    </source>
</evidence>
<dbReference type="PANTHER" id="PTHR47481:SF30">
    <property type="entry name" value="CCHC-TYPE DOMAIN-CONTAINING PROTEIN"/>
    <property type="match status" value="1"/>
</dbReference>
<evidence type="ECO:0000256" key="1">
    <source>
        <dbReference type="SAM" id="MobiDB-lite"/>
    </source>
</evidence>
<feature type="compositionally biased region" description="Basic and acidic residues" evidence="1">
    <location>
        <begin position="14"/>
        <end position="23"/>
    </location>
</feature>
<proteinExistence type="predicted"/>